<dbReference type="AlphaFoldDB" id="A0A0D8ZL80"/>
<sequence>MKILLQPPRLRIGEESEQEPRHATWLELFYDLVFVVAVSQVAHNLYEDVSLKGFLGFTFLFIPIWWAWIGTTFYSNRFDSDDIAHRLLTGVQMVAIAALAVNIHHGLSDSSGGFALAYAAGRAVLVIEYLRVAKHIPSARALATRYATGFAIAASLWLLSAFVPTPQRFIIWVIGLIVDFATPLTARKLQAGLPPHLEHLPERFGLFTIIVLGEAIIAVVDGVSEQEWDVSSAVCAVLGFAIAFCLWWIYFENIDGSALRSASSAGKLEVFQLWLYGHLPLVIGLAAAGVGVEHIIMGESSVALPAEKRWLLCGSVALCLLALGFLHRTGVIFRCKVRTKFRFAAAAVLVLVAVIGVGWSPLLVVGIVFLVCASQVVQDLYQSGKVSFG</sequence>
<keyword evidence="1" id="KW-0812">Transmembrane</keyword>
<name>A0A0D8ZL80_9CYAN</name>
<keyword evidence="1" id="KW-0472">Membrane</keyword>
<feature type="transmembrane region" description="Helical" evidence="1">
    <location>
        <begin position="206"/>
        <end position="224"/>
    </location>
</feature>
<feature type="transmembrane region" description="Helical" evidence="1">
    <location>
        <begin position="169"/>
        <end position="186"/>
    </location>
</feature>
<feature type="transmembrane region" description="Helical" evidence="1">
    <location>
        <begin position="54"/>
        <end position="75"/>
    </location>
</feature>
<keyword evidence="3" id="KW-1185">Reference proteome</keyword>
<reference evidence="2 3" key="1">
    <citation type="submission" date="2015-02" db="EMBL/GenBank/DDBJ databases">
        <title>Draft genome of a novel marine cyanobacterium (Chroococcales) isolated from South Atlantic Ocean.</title>
        <authorList>
            <person name="Rigonato J."/>
            <person name="Alvarenga D.O."/>
            <person name="Branco L.H."/>
            <person name="Varani A.M."/>
            <person name="Brandini F.P."/>
            <person name="Fiore M.F."/>
        </authorList>
    </citation>
    <scope>NUCLEOTIDE SEQUENCE [LARGE SCALE GENOMIC DNA]</scope>
    <source>
        <strain evidence="2 3">CENA595</strain>
    </source>
</reference>
<evidence type="ECO:0000313" key="3">
    <source>
        <dbReference type="Proteomes" id="UP000032452"/>
    </source>
</evidence>
<dbReference type="EMBL" id="JYON01000042">
    <property type="protein sequence ID" value="KJH69490.1"/>
    <property type="molecule type" value="Genomic_DNA"/>
</dbReference>
<protein>
    <submittedName>
        <fullName evidence="2">Low temperature requirement protein A</fullName>
    </submittedName>
</protein>
<dbReference type="RefSeq" id="WP_045057162.1">
    <property type="nucleotide sequence ID" value="NZ_CAWMDP010000052.1"/>
</dbReference>
<dbReference type="Proteomes" id="UP000032452">
    <property type="component" value="Unassembled WGS sequence"/>
</dbReference>
<dbReference type="STRING" id="1618023.UH38_23590"/>
<dbReference type="PANTHER" id="PTHR36840:SF1">
    <property type="entry name" value="BLL5714 PROTEIN"/>
    <property type="match status" value="1"/>
</dbReference>
<dbReference type="PATRIC" id="fig|1618023.3.peg.4554"/>
<accession>A0A0D8ZL80</accession>
<dbReference type="Pfam" id="PF06772">
    <property type="entry name" value="LtrA"/>
    <property type="match status" value="1"/>
</dbReference>
<evidence type="ECO:0000256" key="1">
    <source>
        <dbReference type="SAM" id="Phobius"/>
    </source>
</evidence>
<organism evidence="2 3">
    <name type="scientific">Aliterella atlantica CENA595</name>
    <dbReference type="NCBI Taxonomy" id="1618023"/>
    <lineage>
        <taxon>Bacteria</taxon>
        <taxon>Bacillati</taxon>
        <taxon>Cyanobacteriota</taxon>
        <taxon>Cyanophyceae</taxon>
        <taxon>Chroococcidiopsidales</taxon>
        <taxon>Aliterellaceae</taxon>
        <taxon>Aliterella</taxon>
    </lineage>
</organism>
<dbReference type="PANTHER" id="PTHR36840">
    <property type="entry name" value="BLL5714 PROTEIN"/>
    <property type="match status" value="1"/>
</dbReference>
<feature type="transmembrane region" description="Helical" evidence="1">
    <location>
        <begin position="142"/>
        <end position="163"/>
    </location>
</feature>
<feature type="transmembrane region" description="Helical" evidence="1">
    <location>
        <begin position="230"/>
        <end position="250"/>
    </location>
</feature>
<feature type="transmembrane region" description="Helical" evidence="1">
    <location>
        <begin position="271"/>
        <end position="297"/>
    </location>
</feature>
<proteinExistence type="predicted"/>
<gene>
    <name evidence="2" type="ORF">UH38_23590</name>
</gene>
<feature type="transmembrane region" description="Helical" evidence="1">
    <location>
        <begin position="343"/>
        <end position="371"/>
    </location>
</feature>
<feature type="transmembrane region" description="Helical" evidence="1">
    <location>
        <begin position="309"/>
        <end position="331"/>
    </location>
</feature>
<feature type="transmembrane region" description="Helical" evidence="1">
    <location>
        <begin position="113"/>
        <end position="130"/>
    </location>
</feature>
<comment type="caution">
    <text evidence="2">The sequence shown here is derived from an EMBL/GenBank/DDBJ whole genome shotgun (WGS) entry which is preliminary data.</text>
</comment>
<evidence type="ECO:0000313" key="2">
    <source>
        <dbReference type="EMBL" id="KJH69490.1"/>
    </source>
</evidence>
<feature type="transmembrane region" description="Helical" evidence="1">
    <location>
        <begin position="87"/>
        <end position="107"/>
    </location>
</feature>
<dbReference type="OrthoDB" id="9798526at2"/>
<keyword evidence="1" id="KW-1133">Transmembrane helix</keyword>
<dbReference type="InterPro" id="IPR010640">
    <property type="entry name" value="Low_temperature_requirement_A"/>
</dbReference>